<dbReference type="Pfam" id="PF00169">
    <property type="entry name" value="PH"/>
    <property type="match status" value="1"/>
</dbReference>
<dbReference type="Gene3D" id="1.20.900.10">
    <property type="entry name" value="Dbl homology (DH) domain"/>
    <property type="match status" value="1"/>
</dbReference>
<dbReference type="SMART" id="SM00015">
    <property type="entry name" value="IQ"/>
    <property type="match status" value="1"/>
</dbReference>
<dbReference type="PROSITE" id="PS50212">
    <property type="entry name" value="RASGEF_NTER"/>
    <property type="match status" value="1"/>
</dbReference>
<dbReference type="SUPFAM" id="SSF48366">
    <property type="entry name" value="Ras GEF"/>
    <property type="match status" value="1"/>
</dbReference>
<evidence type="ECO:0000259" key="5">
    <source>
        <dbReference type="PROSITE" id="PS50010"/>
    </source>
</evidence>
<dbReference type="PANTHER" id="PTHR12673">
    <property type="entry name" value="FACIOGENITAL DYSPLASIA PROTEIN"/>
    <property type="match status" value="1"/>
</dbReference>
<dbReference type="PROSITE" id="PS50096">
    <property type="entry name" value="IQ"/>
    <property type="match status" value="1"/>
</dbReference>
<evidence type="ECO:0000313" key="8">
    <source>
        <dbReference type="RefSeq" id="XP_047738229.1"/>
    </source>
</evidence>
<dbReference type="Gene3D" id="2.30.29.30">
    <property type="entry name" value="Pleckstrin-homology domain (PH domain)/Phosphotyrosine-binding domain (PTB)"/>
    <property type="match status" value="2"/>
</dbReference>
<reference evidence="8" key="1">
    <citation type="submission" date="2025-08" db="UniProtKB">
        <authorList>
            <consortium name="RefSeq"/>
        </authorList>
    </citation>
    <scope>IDENTIFICATION</scope>
    <source>
        <tissue evidence="8">Whole organism</tissue>
    </source>
</reference>
<dbReference type="InterPro" id="IPR000048">
    <property type="entry name" value="IQ_motif_EF-hand-BS"/>
</dbReference>
<dbReference type="PROSITE" id="PS50003">
    <property type="entry name" value="PH_DOMAIN"/>
    <property type="match status" value="1"/>
</dbReference>
<dbReference type="RefSeq" id="XP_047738229.1">
    <property type="nucleotide sequence ID" value="XM_047882273.1"/>
</dbReference>
<keyword evidence="1" id="KW-0344">Guanine-nucleotide releasing factor</keyword>
<dbReference type="GeneID" id="108665465"/>
<evidence type="ECO:0000256" key="3">
    <source>
        <dbReference type="SAM" id="MobiDB-lite"/>
    </source>
</evidence>
<feature type="compositionally biased region" description="Low complexity" evidence="3">
    <location>
        <begin position="569"/>
        <end position="598"/>
    </location>
</feature>
<dbReference type="Pfam" id="PF00618">
    <property type="entry name" value="RasGEF_N"/>
    <property type="match status" value="1"/>
</dbReference>
<feature type="coiled-coil region" evidence="2">
    <location>
        <begin position="157"/>
        <end position="184"/>
    </location>
</feature>
<dbReference type="InterPro" id="IPR035899">
    <property type="entry name" value="DBL_dom_sf"/>
</dbReference>
<dbReference type="InterPro" id="IPR000651">
    <property type="entry name" value="Ras-like_Gua-exchang_fac_N"/>
</dbReference>
<dbReference type="GO" id="GO:0005737">
    <property type="term" value="C:cytoplasm"/>
    <property type="evidence" value="ECO:0007669"/>
    <property type="project" value="TreeGrafter"/>
</dbReference>
<dbReference type="OrthoDB" id="10254377at2759"/>
<dbReference type="Gene3D" id="1.20.870.10">
    <property type="entry name" value="Son of sevenless (SoS) protein Chain: S domain 1"/>
    <property type="match status" value="1"/>
</dbReference>
<dbReference type="OMA" id="CYCERIL"/>
<dbReference type="InterPro" id="IPR000219">
    <property type="entry name" value="DH_dom"/>
</dbReference>
<dbReference type="Pfam" id="PF00621">
    <property type="entry name" value="RhoGEF"/>
    <property type="match status" value="1"/>
</dbReference>
<evidence type="ECO:0000313" key="7">
    <source>
        <dbReference type="Proteomes" id="UP000694843"/>
    </source>
</evidence>
<keyword evidence="7" id="KW-1185">Reference proteome</keyword>
<protein>
    <submittedName>
        <fullName evidence="8">LOW QUALITY PROTEIN: ras-specific guanine nucleotide-releasing factor 2-like</fullName>
    </submittedName>
</protein>
<sequence>MLSPKMQRSIRINENQVIMLWEKARNDHTYNNSGFLHKRSSDSNRWQLRWFLLYQNLLFYAENEKSVKPAGVILLEGCYCERLITSGLQGARGKEEDKQCCFAITYRRDHQRQYDLRAESEIACRVWIEAIRPASFNKVLLQKEELEQQHLHLLQIVESEKTAKNLYTQQVEELSSEIRKLRAELCSLKKTWSSGASGGRLDDLPEDSEEIRKIKKVQSFFRGWLCRRRWKQIVEEYIRSPHADSMRKRNSLVFRMVEAEEEYVDQLNLLVSCFLRPFKMAASSKKPPCNHEDVNSIFLNSETLLFLHQIFLKGLSARMESWPTLVLDGSRDVATNKQKKATSTTMQLLGNTHLGDLFDMLTCLQYNYYHYHYPYHYHVQVLAECKQNSHFASFLNRLEARPALQNRTLETFLTYPMHQMHDEVMYAARRATRLCVLPGVRRGVVCRQMHDEVSETENIRKNLAIERMIVEGCDILLDVNQVFVRQGSLIQIHDGGKGRPSKPRLPQFKLEKDAIRQCFLFSNHLIMATRTSGGKLHLMASTGKIPLQEAILIEDPSDQMMCHDDDGESSVCSLSSASSGVSESSGATSSGSAGKTGARGLVSPEQTNLDFKIVWEQKTGPPLIIHLVAPTMQEKQAWISDISQCLDNVHFNNLFRSSMSDTSSITMPHCIKNDPRLFTDDVDIRFSRTLNSCKVPHIRYATPERLLERLTDLRFLSIDFLNTFLLTYRVFCDGVSVLEALKKVYTNPDLPDQAADSRESSVERRGSDV</sequence>
<evidence type="ECO:0000256" key="1">
    <source>
        <dbReference type="PROSITE-ProRule" id="PRU00135"/>
    </source>
</evidence>
<feature type="domain" description="PH" evidence="4">
    <location>
        <begin position="29"/>
        <end position="136"/>
    </location>
</feature>
<dbReference type="SMART" id="SM00233">
    <property type="entry name" value="PH"/>
    <property type="match status" value="2"/>
</dbReference>
<feature type="domain" description="DH" evidence="5">
    <location>
        <begin position="248"/>
        <end position="420"/>
    </location>
</feature>
<dbReference type="SMART" id="SM00325">
    <property type="entry name" value="RhoGEF"/>
    <property type="match status" value="1"/>
</dbReference>
<dbReference type="PROSITE" id="PS50010">
    <property type="entry name" value="DH_2"/>
    <property type="match status" value="1"/>
</dbReference>
<name>A0A979FMG0_HYAAZ</name>
<dbReference type="Proteomes" id="UP000694843">
    <property type="component" value="Unplaced"/>
</dbReference>
<dbReference type="SUPFAM" id="SSF48065">
    <property type="entry name" value="DBL homology domain (DH-domain)"/>
    <property type="match status" value="1"/>
</dbReference>
<gene>
    <name evidence="8" type="primary">LOC108665465</name>
</gene>
<dbReference type="InterPro" id="IPR023578">
    <property type="entry name" value="Ras_GEF_dom_sf"/>
</dbReference>
<dbReference type="GO" id="GO:0005085">
    <property type="term" value="F:guanyl-nucleotide exchange factor activity"/>
    <property type="evidence" value="ECO:0007669"/>
    <property type="project" value="UniProtKB-KW"/>
</dbReference>
<feature type="domain" description="N-terminal Ras-GEF" evidence="6">
    <location>
        <begin position="694"/>
        <end position="769"/>
    </location>
</feature>
<dbReference type="KEGG" id="hazt:108665465"/>
<organism evidence="7 8">
    <name type="scientific">Hyalella azteca</name>
    <name type="common">Amphipod</name>
    <dbReference type="NCBI Taxonomy" id="294128"/>
    <lineage>
        <taxon>Eukaryota</taxon>
        <taxon>Metazoa</taxon>
        <taxon>Ecdysozoa</taxon>
        <taxon>Arthropoda</taxon>
        <taxon>Crustacea</taxon>
        <taxon>Multicrustacea</taxon>
        <taxon>Malacostraca</taxon>
        <taxon>Eumalacostraca</taxon>
        <taxon>Peracarida</taxon>
        <taxon>Amphipoda</taxon>
        <taxon>Senticaudata</taxon>
        <taxon>Talitrida</taxon>
        <taxon>Talitroidea</taxon>
        <taxon>Hyalellidae</taxon>
        <taxon>Hyalella</taxon>
    </lineage>
</organism>
<dbReference type="SUPFAM" id="SSF50729">
    <property type="entry name" value="PH domain-like"/>
    <property type="match status" value="2"/>
</dbReference>
<proteinExistence type="predicted"/>
<accession>A0A979FMG0</accession>
<evidence type="ECO:0000259" key="6">
    <source>
        <dbReference type="PROSITE" id="PS50212"/>
    </source>
</evidence>
<keyword evidence="2" id="KW-0175">Coiled coil</keyword>
<evidence type="ECO:0000256" key="2">
    <source>
        <dbReference type="SAM" id="Coils"/>
    </source>
</evidence>
<feature type="region of interest" description="Disordered" evidence="3">
    <location>
        <begin position="564"/>
        <end position="601"/>
    </location>
</feature>
<dbReference type="PANTHER" id="PTHR12673:SF159">
    <property type="entry name" value="LD03170P"/>
    <property type="match status" value="1"/>
</dbReference>
<dbReference type="InterPro" id="IPR001849">
    <property type="entry name" value="PH_domain"/>
</dbReference>
<dbReference type="InterPro" id="IPR051092">
    <property type="entry name" value="FYVE_RhoGEF_PH"/>
</dbReference>
<evidence type="ECO:0000259" key="4">
    <source>
        <dbReference type="PROSITE" id="PS50003"/>
    </source>
</evidence>
<dbReference type="AlphaFoldDB" id="A0A979FMG0"/>
<dbReference type="InterPro" id="IPR011993">
    <property type="entry name" value="PH-like_dom_sf"/>
</dbReference>